<feature type="compositionally biased region" description="Polar residues" evidence="1">
    <location>
        <begin position="307"/>
        <end position="319"/>
    </location>
</feature>
<feature type="signal peptide" evidence="2">
    <location>
        <begin position="1"/>
        <end position="25"/>
    </location>
</feature>
<dbReference type="Gene3D" id="3.10.50.10">
    <property type="match status" value="1"/>
</dbReference>
<name>A0A5B0PKT2_PUCGR</name>
<feature type="domain" description="GH18" evidence="3">
    <location>
        <begin position="46"/>
        <end position="436"/>
    </location>
</feature>
<dbReference type="InterPro" id="IPR029070">
    <property type="entry name" value="Chitinase_insertion_sf"/>
</dbReference>
<keyword evidence="2" id="KW-0732">Signal</keyword>
<gene>
    <name evidence="4" type="ORF">PGT21_018507</name>
</gene>
<dbReference type="PANTHER" id="PTHR11177:SF317">
    <property type="entry name" value="CHITINASE 12-RELATED"/>
    <property type="match status" value="1"/>
</dbReference>
<dbReference type="SUPFAM" id="SSF54556">
    <property type="entry name" value="Chitinase insertion domain"/>
    <property type="match status" value="1"/>
</dbReference>
<dbReference type="InterPro" id="IPR017853">
    <property type="entry name" value="GH"/>
</dbReference>
<dbReference type="GO" id="GO:0008061">
    <property type="term" value="F:chitin binding"/>
    <property type="evidence" value="ECO:0007669"/>
    <property type="project" value="InterPro"/>
</dbReference>
<dbReference type="PROSITE" id="PS51910">
    <property type="entry name" value="GH18_2"/>
    <property type="match status" value="1"/>
</dbReference>
<evidence type="ECO:0000259" key="3">
    <source>
        <dbReference type="PROSITE" id="PS51910"/>
    </source>
</evidence>
<feature type="region of interest" description="Disordered" evidence="1">
    <location>
        <begin position="307"/>
        <end position="332"/>
    </location>
</feature>
<dbReference type="EMBL" id="VSWC01000053">
    <property type="protein sequence ID" value="KAA1101392.1"/>
    <property type="molecule type" value="Genomic_DNA"/>
</dbReference>
<sequence>MMSPSTSIWCFSALLLLLLENTVGAEALNSTTCPSKKSSTHTNGTPIISVYYPGYNAKYLPVEQIPWKMYNHLQYFVAVPAPNPQDDLLIDTEENMIEVIKAAKAHDVSVSLSIGGWTGSRSFSYLVGDQKNRTTFAETIVRAVKKYGVGGIDLDWEYQNVQGIGCNALNKNDSENFLEFVKVLRAKLGSKFRLSAAVSMKGFMSADGKNYLTDVSAYAKVLNFFTIMAYDVYVSSISKVAGPNSPLYSTCSEPTQRYSVAQAIKQWTTTGVPAHQLLLGIPAYGYGYTLKNNRIIPSHFSGKSGVTSQLFQPRTNSTPPGGKTAGEPSGNDVCGVPNVAGGQWLFKELAETGKLSKDQKEGLNGYERHYDNCTHTPFLFNPSTKNLISYDDSFSLKEKASYALEHGLGGVEMFDATGDTSDSVLLKSVRQVFLSPSEKKNSAHGIRD</sequence>
<evidence type="ECO:0000256" key="2">
    <source>
        <dbReference type="SAM" id="SignalP"/>
    </source>
</evidence>
<proteinExistence type="predicted"/>
<evidence type="ECO:0000256" key="1">
    <source>
        <dbReference type="SAM" id="MobiDB-lite"/>
    </source>
</evidence>
<organism evidence="4 5">
    <name type="scientific">Puccinia graminis f. sp. tritici</name>
    <dbReference type="NCBI Taxonomy" id="56615"/>
    <lineage>
        <taxon>Eukaryota</taxon>
        <taxon>Fungi</taxon>
        <taxon>Dikarya</taxon>
        <taxon>Basidiomycota</taxon>
        <taxon>Pucciniomycotina</taxon>
        <taxon>Pucciniomycetes</taxon>
        <taxon>Pucciniales</taxon>
        <taxon>Pucciniaceae</taxon>
        <taxon>Puccinia</taxon>
    </lineage>
</organism>
<evidence type="ECO:0000313" key="4">
    <source>
        <dbReference type="EMBL" id="KAA1101392.1"/>
    </source>
</evidence>
<keyword evidence="5" id="KW-1185">Reference proteome</keyword>
<dbReference type="FunFam" id="3.20.20.80:FF:000164">
    <property type="entry name" value="Chitinase, variant"/>
    <property type="match status" value="1"/>
</dbReference>
<dbReference type="SUPFAM" id="SSF51445">
    <property type="entry name" value="(Trans)glycosidases"/>
    <property type="match status" value="1"/>
</dbReference>
<dbReference type="FunFam" id="3.10.50.10:FF:000011">
    <property type="entry name" value="Uncharacterized protein"/>
    <property type="match status" value="1"/>
</dbReference>
<dbReference type="Gene3D" id="3.20.20.80">
    <property type="entry name" value="Glycosidases"/>
    <property type="match status" value="2"/>
</dbReference>
<dbReference type="InterPro" id="IPR001223">
    <property type="entry name" value="Glyco_hydro18_cat"/>
</dbReference>
<dbReference type="InterPro" id="IPR011583">
    <property type="entry name" value="Chitinase_II/V-like_cat"/>
</dbReference>
<dbReference type="GO" id="GO:0005975">
    <property type="term" value="P:carbohydrate metabolic process"/>
    <property type="evidence" value="ECO:0007669"/>
    <property type="project" value="InterPro"/>
</dbReference>
<dbReference type="AlphaFoldDB" id="A0A5B0PKT2"/>
<dbReference type="GO" id="GO:0004568">
    <property type="term" value="F:chitinase activity"/>
    <property type="evidence" value="ECO:0007669"/>
    <property type="project" value="TreeGrafter"/>
</dbReference>
<dbReference type="Pfam" id="PF00704">
    <property type="entry name" value="Glyco_hydro_18"/>
    <property type="match status" value="1"/>
</dbReference>
<reference evidence="4 5" key="1">
    <citation type="submission" date="2019-05" db="EMBL/GenBank/DDBJ databases">
        <title>Emergence of the Ug99 lineage of the wheat stem rust pathogen through somatic hybridization.</title>
        <authorList>
            <person name="Li F."/>
            <person name="Upadhyaya N.M."/>
            <person name="Sperschneider J."/>
            <person name="Matny O."/>
            <person name="Nguyen-Phuc H."/>
            <person name="Mago R."/>
            <person name="Raley C."/>
            <person name="Miller M.E."/>
            <person name="Silverstein K.A.T."/>
            <person name="Henningsen E."/>
            <person name="Hirsch C.D."/>
            <person name="Visser B."/>
            <person name="Pretorius Z.A."/>
            <person name="Steffenson B.J."/>
            <person name="Schwessinger B."/>
            <person name="Dodds P.N."/>
            <person name="Figueroa M."/>
        </authorList>
    </citation>
    <scope>NUCLEOTIDE SEQUENCE [LARGE SCALE GENOMIC DNA]</scope>
    <source>
        <strain evidence="4">21-0</strain>
    </source>
</reference>
<dbReference type="PANTHER" id="PTHR11177">
    <property type="entry name" value="CHITINASE"/>
    <property type="match status" value="1"/>
</dbReference>
<dbReference type="OrthoDB" id="73875at2759"/>
<comment type="caution">
    <text evidence="4">The sequence shown here is derived from an EMBL/GenBank/DDBJ whole genome shotgun (WGS) entry which is preliminary data.</text>
</comment>
<dbReference type="SMART" id="SM00636">
    <property type="entry name" value="Glyco_18"/>
    <property type="match status" value="1"/>
</dbReference>
<evidence type="ECO:0000313" key="5">
    <source>
        <dbReference type="Proteomes" id="UP000324748"/>
    </source>
</evidence>
<dbReference type="GO" id="GO:0006032">
    <property type="term" value="P:chitin catabolic process"/>
    <property type="evidence" value="ECO:0007669"/>
    <property type="project" value="TreeGrafter"/>
</dbReference>
<feature type="chain" id="PRO_5022682646" description="GH18 domain-containing protein" evidence="2">
    <location>
        <begin position="26"/>
        <end position="448"/>
    </location>
</feature>
<protein>
    <recommendedName>
        <fullName evidence="3">GH18 domain-containing protein</fullName>
    </recommendedName>
</protein>
<dbReference type="Proteomes" id="UP000324748">
    <property type="component" value="Unassembled WGS sequence"/>
</dbReference>
<accession>A0A5B0PKT2</accession>
<dbReference type="GO" id="GO:0005576">
    <property type="term" value="C:extracellular region"/>
    <property type="evidence" value="ECO:0007669"/>
    <property type="project" value="TreeGrafter"/>
</dbReference>
<dbReference type="InterPro" id="IPR050314">
    <property type="entry name" value="Glycosyl_Hydrlase_18"/>
</dbReference>